<dbReference type="EMBL" id="LQYI01000030">
    <property type="protein sequence ID" value="KYC71393.1"/>
    <property type="molecule type" value="Genomic_DNA"/>
</dbReference>
<keyword evidence="2" id="KW-0067">ATP-binding</keyword>
<dbReference type="PANTHER" id="PTHR32071:SF38">
    <property type="entry name" value="PSP OPERON TRANSCRIPTIONAL ACTIVATOR"/>
    <property type="match status" value="1"/>
</dbReference>
<evidence type="ECO:0000259" key="3">
    <source>
        <dbReference type="PROSITE" id="PS50045"/>
    </source>
</evidence>
<dbReference type="GO" id="GO:0006355">
    <property type="term" value="P:regulation of DNA-templated transcription"/>
    <property type="evidence" value="ECO:0007669"/>
    <property type="project" value="InterPro"/>
</dbReference>
<dbReference type="AlphaFoldDB" id="A0A150KGY2"/>
<keyword evidence="1" id="KW-0547">Nucleotide-binding</keyword>
<sequence>MQKVFHVKRNTVSTYLNQLVKENLVIKINTRPVYFLSRSVFEKKFFNIPASILDSFQELKEYEPPKNDKHDVFDELIGAEGSLKKAITQIKTSIFYPGGLPIMLCGPTGVGKSYTAELIYKCCVENEVLPPHAPFISFNCAQYANNPELLSSNLFGYIFTYF</sequence>
<dbReference type="CDD" id="cd00009">
    <property type="entry name" value="AAA"/>
    <property type="match status" value="1"/>
</dbReference>
<dbReference type="InterPro" id="IPR027417">
    <property type="entry name" value="P-loop_NTPase"/>
</dbReference>
<organism evidence="4 5">
    <name type="scientific">Heyndrickxia coagulans</name>
    <name type="common">Weizmannia coagulans</name>
    <dbReference type="NCBI Taxonomy" id="1398"/>
    <lineage>
        <taxon>Bacteria</taxon>
        <taxon>Bacillati</taxon>
        <taxon>Bacillota</taxon>
        <taxon>Bacilli</taxon>
        <taxon>Bacillales</taxon>
        <taxon>Bacillaceae</taxon>
        <taxon>Heyndrickxia</taxon>
    </lineage>
</organism>
<dbReference type="PROSITE" id="PS50045">
    <property type="entry name" value="SIGMA54_INTERACT_4"/>
    <property type="match status" value="1"/>
</dbReference>
<dbReference type="InterPro" id="IPR002078">
    <property type="entry name" value="Sigma_54_int"/>
</dbReference>
<protein>
    <recommendedName>
        <fullName evidence="3">Sigma-54 factor interaction domain-containing protein</fullName>
    </recommendedName>
</protein>
<proteinExistence type="predicted"/>
<dbReference type="Gene3D" id="3.40.50.300">
    <property type="entry name" value="P-loop containing nucleotide triphosphate hydrolases"/>
    <property type="match status" value="1"/>
</dbReference>
<comment type="caution">
    <text evidence="4">The sequence shown here is derived from an EMBL/GenBank/DDBJ whole genome shotgun (WGS) entry which is preliminary data.</text>
</comment>
<accession>A0A150KGY2</accession>
<dbReference type="PANTHER" id="PTHR32071">
    <property type="entry name" value="TRANSCRIPTIONAL REGULATORY PROTEIN"/>
    <property type="match status" value="1"/>
</dbReference>
<dbReference type="RefSeq" id="WP_061574610.1">
    <property type="nucleotide sequence ID" value="NZ_JAABON010000053.1"/>
</dbReference>
<dbReference type="PATRIC" id="fig|1398.25.peg.2065"/>
<evidence type="ECO:0000313" key="4">
    <source>
        <dbReference type="EMBL" id="KYC71393.1"/>
    </source>
</evidence>
<reference evidence="4 5" key="1">
    <citation type="submission" date="2016-01" db="EMBL/GenBank/DDBJ databases">
        <title>Genome Sequences of Twelve Sporeforming Bacillus Species Isolated from Foods.</title>
        <authorList>
            <person name="Berendsen E.M."/>
            <person name="Wells-Bennik M.H."/>
            <person name="Krawcyk A.O."/>
            <person name="De Jong A."/>
            <person name="Holsappel S."/>
            <person name="Eijlander R.T."/>
            <person name="Kuipers O.P."/>
        </authorList>
    </citation>
    <scope>NUCLEOTIDE SEQUENCE [LARGE SCALE GENOMIC DNA]</scope>
    <source>
        <strain evidence="4 5">B4099</strain>
    </source>
</reference>
<gene>
    <name evidence="4" type="ORF">B4099_1131</name>
</gene>
<name>A0A150KGY2_HEYCO</name>
<dbReference type="SUPFAM" id="SSF52540">
    <property type="entry name" value="P-loop containing nucleoside triphosphate hydrolases"/>
    <property type="match status" value="1"/>
</dbReference>
<evidence type="ECO:0000313" key="5">
    <source>
        <dbReference type="Proteomes" id="UP000075304"/>
    </source>
</evidence>
<dbReference type="Proteomes" id="UP000075304">
    <property type="component" value="Unassembled WGS sequence"/>
</dbReference>
<dbReference type="GO" id="GO:0005524">
    <property type="term" value="F:ATP binding"/>
    <property type="evidence" value="ECO:0007669"/>
    <property type="project" value="UniProtKB-KW"/>
</dbReference>
<evidence type="ECO:0000256" key="1">
    <source>
        <dbReference type="ARBA" id="ARBA00022741"/>
    </source>
</evidence>
<dbReference type="Pfam" id="PF00158">
    <property type="entry name" value="Sigma54_activat"/>
    <property type="match status" value="1"/>
</dbReference>
<evidence type="ECO:0000256" key="2">
    <source>
        <dbReference type="ARBA" id="ARBA00022840"/>
    </source>
</evidence>
<feature type="domain" description="Sigma-54 factor interaction" evidence="3">
    <location>
        <begin position="76"/>
        <end position="162"/>
    </location>
</feature>